<evidence type="ECO:0000313" key="2">
    <source>
        <dbReference type="EMBL" id="ANA49003.1"/>
    </source>
</evidence>
<feature type="compositionally biased region" description="Basic and acidic residues" evidence="1">
    <location>
        <begin position="1"/>
        <end position="11"/>
    </location>
</feature>
<protein>
    <submittedName>
        <fullName evidence="2">Uncharacterized protein</fullName>
    </submittedName>
</protein>
<name>A0A1C8HQ54_BPPP4</name>
<proteinExistence type="predicted"/>
<dbReference type="Proteomes" id="UP000230640">
    <property type="component" value="Segment"/>
</dbReference>
<gene>
    <name evidence="2" type="ORF">PaMx41_ORF40</name>
</gene>
<evidence type="ECO:0000256" key="1">
    <source>
        <dbReference type="SAM" id="MobiDB-lite"/>
    </source>
</evidence>
<evidence type="ECO:0000313" key="3">
    <source>
        <dbReference type="Proteomes" id="UP000230640"/>
    </source>
</evidence>
<organism evidence="2 3">
    <name type="scientific">Pseudomonas phage PaMx41</name>
    <dbReference type="NCBI Taxonomy" id="1815976"/>
    <lineage>
        <taxon>Viruses</taxon>
        <taxon>Duplodnaviria</taxon>
        <taxon>Heunggongvirae</taxon>
        <taxon>Uroviricota</taxon>
        <taxon>Caudoviricetes</taxon>
        <taxon>Fredfastierviridae</taxon>
        <taxon>Jamesmcgillvirus</taxon>
        <taxon>Jamesmcgillvirus PaMx41</taxon>
    </lineage>
</organism>
<keyword evidence="3" id="KW-1185">Reference proteome</keyword>
<reference evidence="2 3" key="1">
    <citation type="journal article" date="2016" name="Appl. Environ. Microbiol.">
        <title>Genomic and Transcriptional Mapping of PaMx41, Archetype of a New Lineage of Bacteriophages Infecting Pseudomonas aeruginosa.</title>
        <authorList>
            <person name="Cruz-Plancarte I."/>
            <person name="Cazares A."/>
            <person name="Guarneros G."/>
        </authorList>
    </citation>
    <scope>NUCLEOTIDE SEQUENCE [LARGE SCALE GENOMIC DNA]</scope>
</reference>
<sequence>MDFKAFREKARQQAASKSPVEIPKAPESAEEFVANQVTEEEAKRSPAVNSFLARLKSKTPAPAPAPTQAKDQALTMLDDIEGTDPKPKSSLPWMDKAKQTETVELPLNNVITAANLVSQGVMAEDKEKEVKSVSTDNGATLEFIRQKIHELQMMEGLDLKSAMKDLREVLLTNADACSLMLPEDLQLMTRALRKMTNNKVAADMAAARPRKQAAKTEKPVALTPEEMAAIQSEF</sequence>
<feature type="region of interest" description="Disordered" evidence="1">
    <location>
        <begin position="204"/>
        <end position="234"/>
    </location>
</feature>
<feature type="region of interest" description="Disordered" evidence="1">
    <location>
        <begin position="1"/>
        <end position="69"/>
    </location>
</feature>
<accession>A0A1C8HQ54</accession>
<dbReference type="EMBL" id="KU884563">
    <property type="protein sequence ID" value="ANA49003.1"/>
    <property type="molecule type" value="Genomic_DNA"/>
</dbReference>